<evidence type="ECO:0000313" key="6">
    <source>
        <dbReference type="Proteomes" id="UP001642360"/>
    </source>
</evidence>
<feature type="domain" description="ACB" evidence="4">
    <location>
        <begin position="228"/>
        <end position="318"/>
    </location>
</feature>
<protein>
    <recommendedName>
        <fullName evidence="4">ACB domain-containing protein</fullName>
    </recommendedName>
</protein>
<evidence type="ECO:0000256" key="3">
    <source>
        <dbReference type="SAM" id="SignalP"/>
    </source>
</evidence>
<gene>
    <name evidence="5" type="ORF">ILEXP_LOCUS56762</name>
</gene>
<organism evidence="5 6">
    <name type="scientific">Ilex paraguariensis</name>
    <name type="common">yerba mate</name>
    <dbReference type="NCBI Taxonomy" id="185542"/>
    <lineage>
        <taxon>Eukaryota</taxon>
        <taxon>Viridiplantae</taxon>
        <taxon>Streptophyta</taxon>
        <taxon>Embryophyta</taxon>
        <taxon>Tracheophyta</taxon>
        <taxon>Spermatophyta</taxon>
        <taxon>Magnoliopsida</taxon>
        <taxon>eudicotyledons</taxon>
        <taxon>Gunneridae</taxon>
        <taxon>Pentapetalae</taxon>
        <taxon>asterids</taxon>
        <taxon>campanulids</taxon>
        <taxon>Aquifoliales</taxon>
        <taxon>Aquifoliaceae</taxon>
        <taxon>Ilex</taxon>
    </lineage>
</organism>
<dbReference type="EMBL" id="CAUOFW020009514">
    <property type="protein sequence ID" value="CAK9186281.1"/>
    <property type="molecule type" value="Genomic_DNA"/>
</dbReference>
<accession>A0ABC8UYW3</accession>
<dbReference type="PANTHER" id="PTHR23310:SF105">
    <property type="entry name" value="ACYL-COA-BINDING DOMAIN-CONTAINING PROTEIN 5"/>
    <property type="match status" value="1"/>
</dbReference>
<proteinExistence type="inferred from homology"/>
<dbReference type="PANTHER" id="PTHR23310">
    <property type="entry name" value="ACYL-COA-BINDING PROTEIN, ACBP"/>
    <property type="match status" value="1"/>
</dbReference>
<keyword evidence="6" id="KW-1185">Reference proteome</keyword>
<dbReference type="Gene3D" id="1.20.80.10">
    <property type="match status" value="1"/>
</dbReference>
<keyword evidence="2" id="KW-0446">Lipid-binding</keyword>
<dbReference type="GO" id="GO:0000062">
    <property type="term" value="F:fatty-acyl-CoA binding"/>
    <property type="evidence" value="ECO:0007669"/>
    <property type="project" value="UniProtKB-ARBA"/>
</dbReference>
<dbReference type="AlphaFoldDB" id="A0ABC8UYW3"/>
<evidence type="ECO:0000259" key="4">
    <source>
        <dbReference type="PROSITE" id="PS51228"/>
    </source>
</evidence>
<comment type="caution">
    <text evidence="5">The sequence shown here is derived from an EMBL/GenBank/DDBJ whole genome shotgun (WGS) entry which is preliminary data.</text>
</comment>
<name>A0ABC8UYW3_9AQUA</name>
<dbReference type="InterPro" id="IPR014352">
    <property type="entry name" value="FERM/acyl-CoA-bd_prot_sf"/>
</dbReference>
<dbReference type="InterPro" id="IPR035984">
    <property type="entry name" value="Acyl-CoA-binding_sf"/>
</dbReference>
<evidence type="ECO:0000256" key="1">
    <source>
        <dbReference type="ARBA" id="ARBA00005567"/>
    </source>
</evidence>
<dbReference type="SUPFAM" id="SSF47027">
    <property type="entry name" value="Acyl-CoA binding protein"/>
    <property type="match status" value="1"/>
</dbReference>
<evidence type="ECO:0000256" key="2">
    <source>
        <dbReference type="ARBA" id="ARBA00023121"/>
    </source>
</evidence>
<reference evidence="5 6" key="1">
    <citation type="submission" date="2024-02" db="EMBL/GenBank/DDBJ databases">
        <authorList>
            <person name="Vignale AGUSTIN F."/>
            <person name="Sosa J E."/>
            <person name="Modenutti C."/>
        </authorList>
    </citation>
    <scope>NUCLEOTIDE SEQUENCE [LARGE SCALE GENOMIC DNA]</scope>
</reference>
<evidence type="ECO:0000313" key="5">
    <source>
        <dbReference type="EMBL" id="CAK9186281.1"/>
    </source>
</evidence>
<feature type="chain" id="PRO_5044896431" description="ACB domain-containing protein" evidence="3">
    <location>
        <begin position="31"/>
        <end position="343"/>
    </location>
</feature>
<sequence length="343" mass="38387">MEIFFELLIIVGLSVLVSFILAELLSMASACHVVEEDVVMTSCKDEIQRKHDKNSVLRDFESERKVRCFEDSIKVNACEAEEFMIEKIENRGSELSVMSYNSVIRDNKEVSRVIEVVLLENKSTEVKYGKLDSEELKEENVSVVGDDVEENVAGESSKTVTIREIAIESENMVEESLQSSNFHDIEIDLIKDNGGSHSHGASCYADDDNDDEEEGLFDDWEGIERSELEKRFGTAVVFVGSKSNAARVLGLGSDVNLRLYGLHKIAIEGPCLMPQPMALQVSARAKWHAWQRLENMSRDVAMEQYIALLSRSIPGWMGDDLKSEELKPRVEECGAIGVEAPTV</sequence>
<dbReference type="Proteomes" id="UP001642360">
    <property type="component" value="Unassembled WGS sequence"/>
</dbReference>
<dbReference type="Pfam" id="PF00887">
    <property type="entry name" value="ACBP"/>
    <property type="match status" value="1"/>
</dbReference>
<comment type="similarity">
    <text evidence="1">Belongs to the ACBP family.</text>
</comment>
<dbReference type="InterPro" id="IPR000582">
    <property type="entry name" value="Acyl-CoA-binding_protein"/>
</dbReference>
<dbReference type="PROSITE" id="PS51228">
    <property type="entry name" value="ACB_2"/>
    <property type="match status" value="1"/>
</dbReference>
<keyword evidence="3" id="KW-0732">Signal</keyword>
<feature type="signal peptide" evidence="3">
    <location>
        <begin position="1"/>
        <end position="30"/>
    </location>
</feature>